<accession>U2FZC3</accession>
<dbReference type="PROSITE" id="PS00041">
    <property type="entry name" value="HTH_ARAC_FAMILY_1"/>
    <property type="match status" value="1"/>
</dbReference>
<evidence type="ECO:0000313" key="6">
    <source>
        <dbReference type="Proteomes" id="UP000006242"/>
    </source>
</evidence>
<reference evidence="5 6" key="1">
    <citation type="journal article" date="2011" name="J. Bacteriol.">
        <title>Genome sequence of Salinisphaera shabanensis, a gammaproteobacterium from the harsh, variable environment of the brine-seawater interface of the Shaban Deep in the Red Sea.</title>
        <authorList>
            <person name="Antunes A."/>
            <person name="Alam I."/>
            <person name="Bajic V.B."/>
            <person name="Stingl U."/>
        </authorList>
    </citation>
    <scope>NUCLEOTIDE SEQUENCE [LARGE SCALE GENOMIC DNA]</scope>
    <source>
        <strain evidence="5 6">E1L3A</strain>
    </source>
</reference>
<dbReference type="InterPro" id="IPR018062">
    <property type="entry name" value="HTH_AraC-typ_CS"/>
</dbReference>
<keyword evidence="3" id="KW-0804">Transcription</keyword>
<gene>
    <name evidence="5" type="ORF">SSPSH_001531</name>
</gene>
<dbReference type="PROSITE" id="PS01124">
    <property type="entry name" value="HTH_ARAC_FAMILY_2"/>
    <property type="match status" value="1"/>
</dbReference>
<dbReference type="InterPro" id="IPR009057">
    <property type="entry name" value="Homeodomain-like_sf"/>
</dbReference>
<protein>
    <submittedName>
        <fullName evidence="5">Transcriptional regulator protein</fullName>
    </submittedName>
</protein>
<dbReference type="PANTHER" id="PTHR43436">
    <property type="entry name" value="ARAC-FAMILY TRANSCRIPTIONAL REGULATOR"/>
    <property type="match status" value="1"/>
</dbReference>
<dbReference type="SUPFAM" id="SSF46689">
    <property type="entry name" value="Homeodomain-like"/>
    <property type="match status" value="2"/>
</dbReference>
<comment type="caution">
    <text evidence="5">The sequence shown here is derived from an EMBL/GenBank/DDBJ whole genome shotgun (WGS) entry which is preliminary data.</text>
</comment>
<reference evidence="5 6" key="2">
    <citation type="journal article" date="2013" name="PLoS ONE">
        <title>INDIGO - INtegrated Data Warehouse of MIcrobial GenOmes with Examples from the Red Sea Extremophiles.</title>
        <authorList>
            <person name="Alam I."/>
            <person name="Antunes A."/>
            <person name="Kamau A.A."/>
            <person name="Ba Alawi W."/>
            <person name="Kalkatawi M."/>
            <person name="Stingl U."/>
            <person name="Bajic V.B."/>
        </authorList>
    </citation>
    <scope>NUCLEOTIDE SEQUENCE [LARGE SCALE GENOMIC DNA]</scope>
    <source>
        <strain evidence="5 6">E1L3A</strain>
    </source>
</reference>
<dbReference type="InterPro" id="IPR009594">
    <property type="entry name" value="Tscrpt_reg_HTH_AraC_N"/>
</dbReference>
<evidence type="ECO:0000256" key="3">
    <source>
        <dbReference type="ARBA" id="ARBA00023163"/>
    </source>
</evidence>
<dbReference type="AlphaFoldDB" id="U2FZC3"/>
<evidence type="ECO:0000256" key="2">
    <source>
        <dbReference type="ARBA" id="ARBA00023125"/>
    </source>
</evidence>
<name>U2FZC3_9GAMM</name>
<dbReference type="Gene3D" id="1.10.10.60">
    <property type="entry name" value="Homeodomain-like"/>
    <property type="match status" value="2"/>
</dbReference>
<dbReference type="Pfam" id="PF06719">
    <property type="entry name" value="AraC_N"/>
    <property type="match status" value="1"/>
</dbReference>
<dbReference type="GO" id="GO:0043565">
    <property type="term" value="F:sequence-specific DNA binding"/>
    <property type="evidence" value="ECO:0007669"/>
    <property type="project" value="InterPro"/>
</dbReference>
<sequence>MIEQASLSSSHGRRTHLSYAGQTGIIVQSLVSNKTVVVDMSPSASEHGRTERLAARIAPHISRDGFTPTALDGLSLLGYAGRTIRQPEVYEPSLVFVAQGEKTAHLEDRVIHYGAGHYLVQAIPVPFECETRGERDIPVLGLSLRVEPAVLDELVTSMPDEAWPEPDATDTASLPMAAVALDAHMTDALLRLLDCLEDDLSARALYAARVREVIFEALRGPQGHLLRRLIHERGAYARIGTAINHLHADYAKSLSVEELAASVHMSASSFHHHFKRVTRLSPLQYQKRIRLLAARDLLSSQVENVAGAAHAVGYESASQFSREYKRYFGVAPTHDRTQLAETGTLALNDRAATS</sequence>
<keyword evidence="6" id="KW-1185">Reference proteome</keyword>
<dbReference type="Proteomes" id="UP000006242">
    <property type="component" value="Unassembled WGS sequence"/>
</dbReference>
<dbReference type="EMBL" id="AFNV02000009">
    <property type="protein sequence ID" value="ERJ19463.1"/>
    <property type="molecule type" value="Genomic_DNA"/>
</dbReference>
<feature type="domain" description="HTH araC/xylS-type" evidence="4">
    <location>
        <begin position="240"/>
        <end position="338"/>
    </location>
</feature>
<evidence type="ECO:0000256" key="1">
    <source>
        <dbReference type="ARBA" id="ARBA00023015"/>
    </source>
</evidence>
<dbReference type="Pfam" id="PF12833">
    <property type="entry name" value="HTH_18"/>
    <property type="match status" value="1"/>
</dbReference>
<dbReference type="GO" id="GO:0003700">
    <property type="term" value="F:DNA-binding transcription factor activity"/>
    <property type="evidence" value="ECO:0007669"/>
    <property type="project" value="InterPro"/>
</dbReference>
<evidence type="ECO:0000313" key="5">
    <source>
        <dbReference type="EMBL" id="ERJ19463.1"/>
    </source>
</evidence>
<keyword evidence="1" id="KW-0805">Transcription regulation</keyword>
<dbReference type="InterPro" id="IPR018060">
    <property type="entry name" value="HTH_AraC"/>
</dbReference>
<dbReference type="SMART" id="SM00342">
    <property type="entry name" value="HTH_ARAC"/>
    <property type="match status" value="1"/>
</dbReference>
<proteinExistence type="predicted"/>
<dbReference type="eggNOG" id="COG2207">
    <property type="taxonomic scope" value="Bacteria"/>
</dbReference>
<keyword evidence="2" id="KW-0238">DNA-binding</keyword>
<dbReference type="STRING" id="1033802.SSPSH_001531"/>
<dbReference type="PANTHER" id="PTHR43436:SF2">
    <property type="entry name" value="ARAC_XYLS FAMILY TRANSCRIPTIONAL REGULATOR"/>
    <property type="match status" value="1"/>
</dbReference>
<evidence type="ECO:0000259" key="4">
    <source>
        <dbReference type="PROSITE" id="PS01124"/>
    </source>
</evidence>
<organism evidence="5 6">
    <name type="scientific">Salinisphaera shabanensis E1L3A</name>
    <dbReference type="NCBI Taxonomy" id="1033802"/>
    <lineage>
        <taxon>Bacteria</taxon>
        <taxon>Pseudomonadati</taxon>
        <taxon>Pseudomonadota</taxon>
        <taxon>Gammaproteobacteria</taxon>
        <taxon>Salinisphaerales</taxon>
        <taxon>Salinisphaeraceae</taxon>
        <taxon>Salinisphaera</taxon>
    </lineage>
</organism>